<dbReference type="AlphaFoldDB" id="A0A841LDG1"/>
<evidence type="ECO:0000256" key="1">
    <source>
        <dbReference type="SAM" id="Phobius"/>
    </source>
</evidence>
<gene>
    <name evidence="2" type="ORF">FHS79_003241</name>
</gene>
<feature type="transmembrane region" description="Helical" evidence="1">
    <location>
        <begin position="72"/>
        <end position="94"/>
    </location>
</feature>
<keyword evidence="3" id="KW-1185">Reference proteome</keyword>
<protein>
    <recommendedName>
        <fullName evidence="4">DUF2568 domain-containing protein</fullName>
    </recommendedName>
</protein>
<evidence type="ECO:0000313" key="2">
    <source>
        <dbReference type="EMBL" id="MBB6229043.1"/>
    </source>
</evidence>
<keyword evidence="1" id="KW-0472">Membrane</keyword>
<keyword evidence="1" id="KW-1133">Transmembrane helix</keyword>
<feature type="transmembrane region" description="Helical" evidence="1">
    <location>
        <begin position="44"/>
        <end position="65"/>
    </location>
</feature>
<feature type="transmembrane region" description="Helical" evidence="1">
    <location>
        <begin position="100"/>
        <end position="121"/>
    </location>
</feature>
<comment type="caution">
    <text evidence="2">The sequence shown here is derived from an EMBL/GenBank/DDBJ whole genome shotgun (WGS) entry which is preliminary data.</text>
</comment>
<keyword evidence="1" id="KW-0812">Transmembrane</keyword>
<dbReference type="EMBL" id="JACIIV010000030">
    <property type="protein sequence ID" value="MBB6229043.1"/>
    <property type="molecule type" value="Genomic_DNA"/>
</dbReference>
<evidence type="ECO:0008006" key="4">
    <source>
        <dbReference type="Google" id="ProtNLM"/>
    </source>
</evidence>
<sequence length="131" mass="14404">MKMMDTISRNMNSTMFLRLLLIAGVIETTYLIGLFERRMAVDGLAMALAFTIVIPWVPYALGWAVVTWRSRIAAAILVALTALAWVAGVAIGTANWFDDAVLLVGALATIFQTLATLMLLSPAGRTWMERR</sequence>
<dbReference type="Proteomes" id="UP000538147">
    <property type="component" value="Unassembled WGS sequence"/>
</dbReference>
<accession>A0A841LDG1</accession>
<name>A0A841LDG1_9SPHN</name>
<evidence type="ECO:0000313" key="3">
    <source>
        <dbReference type="Proteomes" id="UP000538147"/>
    </source>
</evidence>
<organism evidence="2 3">
    <name type="scientific">Polymorphobacter multimanifer</name>
    <dbReference type="NCBI Taxonomy" id="1070431"/>
    <lineage>
        <taxon>Bacteria</taxon>
        <taxon>Pseudomonadati</taxon>
        <taxon>Pseudomonadota</taxon>
        <taxon>Alphaproteobacteria</taxon>
        <taxon>Sphingomonadales</taxon>
        <taxon>Sphingosinicellaceae</taxon>
        <taxon>Polymorphobacter</taxon>
    </lineage>
</organism>
<proteinExistence type="predicted"/>
<reference evidence="2 3" key="1">
    <citation type="submission" date="2020-08" db="EMBL/GenBank/DDBJ databases">
        <title>Genomic Encyclopedia of Type Strains, Phase IV (KMG-IV): sequencing the most valuable type-strain genomes for metagenomic binning, comparative biology and taxonomic classification.</title>
        <authorList>
            <person name="Goeker M."/>
        </authorList>
    </citation>
    <scope>NUCLEOTIDE SEQUENCE [LARGE SCALE GENOMIC DNA]</scope>
    <source>
        <strain evidence="2 3">DSM 102189</strain>
    </source>
</reference>